<dbReference type="Proteomes" id="UP000234681">
    <property type="component" value="Chromosome 2"/>
</dbReference>
<sequence length="321" mass="35786">MCTGFSQSGLWLPDTERPPSSGQETCRVSQEHTADLEAKHDLRQGEKGNSGNSGHTLLYSGDSLAPTKPAYIHLQKAQRNMKELKELNNGSIYEIQVSDKDLTIALGRASLAMHRMHLALAYFEKAICGVILAKGHDTSDLISLYEEIAQIEQLRKNHEQAIQYLQQAYSISVSSFTEVSPQTAEASALLAKAYAMSGESQHRDAVEIYFIRSISTYQTLGSEDYETLTTIEDFCTWLIQNGEKQEAYRLLKSTLNSCTFGDCGKKVAETFYNMGSICFAKGELREAIALLRKCLMIQSLIYGSEHTKSIETKSLLSLLQR</sequence>
<evidence type="ECO:0000256" key="1">
    <source>
        <dbReference type="SAM" id="Coils"/>
    </source>
</evidence>
<dbReference type="InterPro" id="IPR019734">
    <property type="entry name" value="TPR_rpt"/>
</dbReference>
<dbReference type="Gene3D" id="1.25.40.10">
    <property type="entry name" value="Tetratricopeptide repeat domain"/>
    <property type="match status" value="2"/>
</dbReference>
<evidence type="ECO:0000313" key="3">
    <source>
        <dbReference type="EMBL" id="EDL82987.1"/>
    </source>
</evidence>
<gene>
    <name evidence="3" type="primary">RGD1564928_predicted</name>
    <name evidence="3" type="ORF">rCG_23631</name>
</gene>
<dbReference type="SUPFAM" id="SSF48452">
    <property type="entry name" value="TPR-like"/>
    <property type="match status" value="1"/>
</dbReference>
<dbReference type="InterPro" id="IPR042621">
    <property type="entry name" value="TTC23/TTC23L"/>
</dbReference>
<feature type="compositionally biased region" description="Basic and acidic residues" evidence="2">
    <location>
        <begin position="29"/>
        <end position="46"/>
    </location>
</feature>
<proteinExistence type="predicted"/>
<reference evidence="4" key="1">
    <citation type="submission" date="2005-09" db="EMBL/GenBank/DDBJ databases">
        <authorList>
            <person name="Mural R.J."/>
            <person name="Li P.W."/>
            <person name="Adams M.D."/>
            <person name="Amanatides P.G."/>
            <person name="Baden-Tillson H."/>
            <person name="Barnstead M."/>
            <person name="Chin S.H."/>
            <person name="Dew I."/>
            <person name="Evans C.A."/>
            <person name="Ferriera S."/>
            <person name="Flanigan M."/>
            <person name="Fosler C."/>
            <person name="Glodek A."/>
            <person name="Gu Z."/>
            <person name="Holt R.A."/>
            <person name="Jennings D."/>
            <person name="Kraft C.L."/>
            <person name="Lu F."/>
            <person name="Nguyen T."/>
            <person name="Nusskern D.R."/>
            <person name="Pfannkoch C.M."/>
            <person name="Sitter C."/>
            <person name="Sutton G.G."/>
            <person name="Venter J.C."/>
            <person name="Wang Z."/>
            <person name="Woodage T."/>
            <person name="Zheng X.H."/>
            <person name="Zhong F."/>
        </authorList>
    </citation>
    <scope>NUCLEOTIDE SEQUENCE [LARGE SCALE GENOMIC DNA]</scope>
    <source>
        <strain>BN</strain>
        <strain evidence="4">Sprague-Dawley</strain>
    </source>
</reference>
<dbReference type="PANTHER" id="PTHR14485:SF4">
    <property type="entry name" value="TETRATRICOPEPTIDE REPEAT PROTEIN 23-LIKE"/>
    <property type="match status" value="1"/>
</dbReference>
<dbReference type="AlphaFoldDB" id="A6KJS8"/>
<dbReference type="Pfam" id="PF13181">
    <property type="entry name" value="TPR_8"/>
    <property type="match status" value="1"/>
</dbReference>
<feature type="region of interest" description="Disordered" evidence="2">
    <location>
        <begin position="1"/>
        <end position="59"/>
    </location>
</feature>
<dbReference type="InterPro" id="IPR011990">
    <property type="entry name" value="TPR-like_helical_dom_sf"/>
</dbReference>
<dbReference type="EMBL" id="CH474058">
    <property type="protein sequence ID" value="EDL82987.1"/>
    <property type="molecule type" value="Genomic_DNA"/>
</dbReference>
<accession>A6KJS8</accession>
<feature type="compositionally biased region" description="Polar residues" evidence="2">
    <location>
        <begin position="18"/>
        <end position="28"/>
    </location>
</feature>
<evidence type="ECO:0000313" key="4">
    <source>
        <dbReference type="Proteomes" id="UP000234681"/>
    </source>
</evidence>
<dbReference type="Pfam" id="PF13424">
    <property type="entry name" value="TPR_12"/>
    <property type="match status" value="1"/>
</dbReference>
<organism evidence="3 4">
    <name type="scientific">Rattus norvegicus</name>
    <name type="common">Rat</name>
    <dbReference type="NCBI Taxonomy" id="10116"/>
    <lineage>
        <taxon>Eukaryota</taxon>
        <taxon>Metazoa</taxon>
        <taxon>Chordata</taxon>
        <taxon>Craniata</taxon>
        <taxon>Vertebrata</taxon>
        <taxon>Euteleostomi</taxon>
        <taxon>Mammalia</taxon>
        <taxon>Eutheria</taxon>
        <taxon>Euarchontoglires</taxon>
        <taxon>Glires</taxon>
        <taxon>Rodentia</taxon>
        <taxon>Myomorpha</taxon>
        <taxon>Muroidea</taxon>
        <taxon>Muridae</taxon>
        <taxon>Murinae</taxon>
        <taxon>Rattus</taxon>
    </lineage>
</organism>
<dbReference type="SMART" id="SM00028">
    <property type="entry name" value="TPR"/>
    <property type="match status" value="2"/>
</dbReference>
<dbReference type="PANTHER" id="PTHR14485">
    <property type="entry name" value="TETRATRICOPEPTIDE REPEAT PROTEIN 23"/>
    <property type="match status" value="1"/>
</dbReference>
<protein>
    <submittedName>
        <fullName evidence="3">Uncharacterized protein RGD1564928_predicted</fullName>
    </submittedName>
</protein>
<keyword evidence="1" id="KW-0175">Coiled coil</keyword>
<name>A6KJS8_RAT</name>
<feature type="coiled-coil region" evidence="1">
    <location>
        <begin position="141"/>
        <end position="168"/>
    </location>
</feature>
<evidence type="ECO:0000256" key="2">
    <source>
        <dbReference type="SAM" id="MobiDB-lite"/>
    </source>
</evidence>